<dbReference type="Gene3D" id="3.40.630.30">
    <property type="match status" value="1"/>
</dbReference>
<keyword evidence="2" id="KW-0808">Transferase</keyword>
<keyword evidence="2" id="KW-0012">Acyltransferase</keyword>
<accession>A0A2U1CV31</accession>
<dbReference type="RefSeq" id="WP_116919424.1">
    <property type="nucleotide sequence ID" value="NZ_QEKQ01000007.1"/>
</dbReference>
<dbReference type="InterPro" id="IPR039143">
    <property type="entry name" value="GNPNAT1-like"/>
</dbReference>
<dbReference type="SUPFAM" id="SSF55729">
    <property type="entry name" value="Acyl-CoA N-acyltransferases (Nat)"/>
    <property type="match status" value="1"/>
</dbReference>
<dbReference type="PROSITE" id="PS51186">
    <property type="entry name" value="GNAT"/>
    <property type="match status" value="1"/>
</dbReference>
<evidence type="ECO:0000259" key="1">
    <source>
        <dbReference type="PROSITE" id="PS51186"/>
    </source>
</evidence>
<dbReference type="PANTHER" id="PTHR13355">
    <property type="entry name" value="GLUCOSAMINE 6-PHOSPHATE N-ACETYLTRANSFERASE"/>
    <property type="match status" value="1"/>
</dbReference>
<evidence type="ECO:0000313" key="3">
    <source>
        <dbReference type="Proteomes" id="UP000245887"/>
    </source>
</evidence>
<reference evidence="2 3" key="1">
    <citation type="submission" date="2018-04" db="EMBL/GenBank/DDBJ databases">
        <title>Genomic Encyclopedia of Type Strains, Phase IV (KMG-IV): sequencing the most valuable type-strain genomes for metagenomic binning, comparative biology and taxonomic classification.</title>
        <authorList>
            <person name="Goeker M."/>
        </authorList>
    </citation>
    <scope>NUCLEOTIDE SEQUENCE [LARGE SCALE GENOMIC DNA]</scope>
    <source>
        <strain evidence="2 3">DSM 28688</strain>
    </source>
</reference>
<sequence length="323" mass="36945">MSLSIRQYSWQLAPRAVREIRERVFIKEQSVPPALEWDDTDEIADHFVGVTPDNTPVAVARLIPPVAGRSGYASIGRMAVLREHRGNGHAQALLRHLMAIAGESADQLILSAQEQAIPFYQRSGFHVCSDTYDDAGIPHKDMRCLAPEAILQADHRSTPTILGADDSTWPVETEAEYSNLLDTLVGQARQRLWLYDRELSHDRYDRSRLRDLLSWLARHHRHSEVRLLIQDDGPLVKRRHQLVQLMRRLPSSIELRVVNPDYPTPDEPFVIADRSGVGYRHGFDEPHGWFRFDAPGHAKRLAERFQQLWETASPSVELRELPL</sequence>
<gene>
    <name evidence="2" type="ORF">C8D92_10766</name>
</gene>
<feature type="domain" description="N-acetyltransferase" evidence="1">
    <location>
        <begin position="3"/>
        <end position="147"/>
    </location>
</feature>
<dbReference type="CDD" id="cd04301">
    <property type="entry name" value="NAT_SF"/>
    <property type="match status" value="1"/>
</dbReference>
<dbReference type="Proteomes" id="UP000245887">
    <property type="component" value="Unassembled WGS sequence"/>
</dbReference>
<dbReference type="InterPro" id="IPR000182">
    <property type="entry name" value="GNAT_dom"/>
</dbReference>
<dbReference type="PANTHER" id="PTHR13355:SF11">
    <property type="entry name" value="GLUCOSAMINE 6-PHOSPHATE N-ACETYLTRANSFERASE"/>
    <property type="match status" value="1"/>
</dbReference>
<name>A0A2U1CV31_9GAMM</name>
<dbReference type="GO" id="GO:0004343">
    <property type="term" value="F:glucosamine 6-phosphate N-acetyltransferase activity"/>
    <property type="evidence" value="ECO:0007669"/>
    <property type="project" value="TreeGrafter"/>
</dbReference>
<dbReference type="InterPro" id="IPR016181">
    <property type="entry name" value="Acyl_CoA_acyltransferase"/>
</dbReference>
<protein>
    <submittedName>
        <fullName evidence="2">Putative GNAT family N-acyltransferase</fullName>
    </submittedName>
</protein>
<evidence type="ECO:0000313" key="2">
    <source>
        <dbReference type="EMBL" id="PVY75349.1"/>
    </source>
</evidence>
<dbReference type="Pfam" id="PF13673">
    <property type="entry name" value="Acetyltransf_10"/>
    <property type="match status" value="1"/>
</dbReference>
<comment type="caution">
    <text evidence="2">The sequence shown here is derived from an EMBL/GenBank/DDBJ whole genome shotgun (WGS) entry which is preliminary data.</text>
</comment>
<proteinExistence type="predicted"/>
<dbReference type="Pfam" id="PF25559">
    <property type="entry name" value="DUF7931"/>
    <property type="match status" value="1"/>
</dbReference>
<dbReference type="OrthoDB" id="9796171at2"/>
<dbReference type="EMBL" id="QEKQ01000007">
    <property type="protein sequence ID" value="PVY75349.1"/>
    <property type="molecule type" value="Genomic_DNA"/>
</dbReference>
<organism evidence="2 3">
    <name type="scientific">Tamilnaduibacter salinus</name>
    <dbReference type="NCBI Taxonomy" id="1484056"/>
    <lineage>
        <taxon>Bacteria</taxon>
        <taxon>Pseudomonadati</taxon>
        <taxon>Pseudomonadota</taxon>
        <taxon>Gammaproteobacteria</taxon>
        <taxon>Pseudomonadales</taxon>
        <taxon>Marinobacteraceae</taxon>
        <taxon>Tamilnaduibacter</taxon>
    </lineage>
</organism>
<dbReference type="InterPro" id="IPR057691">
    <property type="entry name" value="DUF7931"/>
</dbReference>
<dbReference type="AlphaFoldDB" id="A0A2U1CV31"/>